<dbReference type="InterPro" id="IPR016169">
    <property type="entry name" value="FAD-bd_PCMH_sub2"/>
</dbReference>
<protein>
    <submittedName>
        <fullName evidence="7">FAD-binding domain-containing protein</fullName>
    </submittedName>
</protein>
<dbReference type="InterPro" id="IPR036318">
    <property type="entry name" value="FAD-bd_PCMH-like_sf"/>
</dbReference>
<feature type="domain" description="FAD-binding PCMH-type" evidence="6">
    <location>
        <begin position="72"/>
        <end position="243"/>
    </location>
</feature>
<dbReference type="Pfam" id="PF08031">
    <property type="entry name" value="BBE"/>
    <property type="match status" value="1"/>
</dbReference>
<comment type="cofactor">
    <cofactor evidence="1">
        <name>FAD</name>
        <dbReference type="ChEBI" id="CHEBI:57692"/>
    </cofactor>
</comment>
<dbReference type="PROSITE" id="PS51387">
    <property type="entry name" value="FAD_PCMH"/>
    <property type="match status" value="1"/>
</dbReference>
<dbReference type="AlphaFoldDB" id="A0A9P4PV11"/>
<accession>A0A9P4PV11</accession>
<dbReference type="InterPro" id="IPR012951">
    <property type="entry name" value="BBE"/>
</dbReference>
<gene>
    <name evidence="7" type="ORF">P171DRAFT_507061</name>
</gene>
<dbReference type="InterPro" id="IPR050416">
    <property type="entry name" value="FAD-linked_Oxidoreductase"/>
</dbReference>
<dbReference type="InterPro" id="IPR016166">
    <property type="entry name" value="FAD-bd_PCMH"/>
</dbReference>
<evidence type="ECO:0000256" key="2">
    <source>
        <dbReference type="ARBA" id="ARBA00005466"/>
    </source>
</evidence>
<sequence length="510" mass="55411">MRLSVILATWLSSRGARTHTLGPVEQAVAARANHLSAATTYLKPLLSQNASVILPLDHDWDALQIRGTSPRVHPKFNAIVEAATEDDVQKTVQYASKFGIPFLAVSGTHGWTKTLNNLPYGIQINMRKINSVVVDPSGDTATIGGGALQWEANRALYAKNKQTVTALCECVSIVGPMLAGGHSMLQARHGYILDNLVSARVVLANGSAVTASSSSNPDLFWGLRGAGHSFGIVTSLQLKAYDIPSNWTVYTFIYNSDKLEAVLDVVNEVDGNAMRPANLVLSGVGTRIPPMDLHNPLIVYTVSYQGPEAEAAPYFARFKAIGPITIKPATNVNNVELYKINQNSLDSAACTRNKNSMGSGVSLPIWNTTAARAAFDIFTKMTSDPRFSQSVFLLENYGMQGVRAVNASSTSLSLEERQYPVVANPTIWWNGSAAIGQADAEAYGEQIRQALFSGLPKGANKHTYVNYAVGTENFNQMYGYDTTRLQRLKTLKKVYDPSNRFGFYNPVPLV</sequence>
<dbReference type="SUPFAM" id="SSF56176">
    <property type="entry name" value="FAD-binding/transporter-associated domain-like"/>
    <property type="match status" value="1"/>
</dbReference>
<dbReference type="PANTHER" id="PTHR42973:SF9">
    <property type="entry name" value="FAD-BINDING PCMH-TYPE DOMAIN-CONTAINING PROTEIN-RELATED"/>
    <property type="match status" value="1"/>
</dbReference>
<keyword evidence="8" id="KW-1185">Reference proteome</keyword>
<evidence type="ECO:0000313" key="8">
    <source>
        <dbReference type="Proteomes" id="UP000799764"/>
    </source>
</evidence>
<dbReference type="GO" id="GO:0071949">
    <property type="term" value="F:FAD binding"/>
    <property type="evidence" value="ECO:0007669"/>
    <property type="project" value="InterPro"/>
</dbReference>
<dbReference type="GO" id="GO:0016491">
    <property type="term" value="F:oxidoreductase activity"/>
    <property type="evidence" value="ECO:0007669"/>
    <property type="project" value="UniProtKB-KW"/>
</dbReference>
<proteinExistence type="inferred from homology"/>
<comment type="similarity">
    <text evidence="2">Belongs to the oxygen-dependent FAD-linked oxidoreductase family.</text>
</comment>
<evidence type="ECO:0000256" key="5">
    <source>
        <dbReference type="ARBA" id="ARBA00023002"/>
    </source>
</evidence>
<dbReference type="Gene3D" id="3.30.465.10">
    <property type="match status" value="1"/>
</dbReference>
<dbReference type="OrthoDB" id="9996127at2759"/>
<dbReference type="PANTHER" id="PTHR42973">
    <property type="entry name" value="BINDING OXIDOREDUCTASE, PUTATIVE (AFU_ORTHOLOGUE AFUA_1G17690)-RELATED"/>
    <property type="match status" value="1"/>
</dbReference>
<dbReference type="EMBL" id="MU001494">
    <property type="protein sequence ID" value="KAF2449429.1"/>
    <property type="molecule type" value="Genomic_DNA"/>
</dbReference>
<reference evidence="7" key="1">
    <citation type="journal article" date="2020" name="Stud. Mycol.">
        <title>101 Dothideomycetes genomes: a test case for predicting lifestyles and emergence of pathogens.</title>
        <authorList>
            <person name="Haridas S."/>
            <person name="Albert R."/>
            <person name="Binder M."/>
            <person name="Bloem J."/>
            <person name="Labutti K."/>
            <person name="Salamov A."/>
            <person name="Andreopoulos B."/>
            <person name="Baker S."/>
            <person name="Barry K."/>
            <person name="Bills G."/>
            <person name="Bluhm B."/>
            <person name="Cannon C."/>
            <person name="Castanera R."/>
            <person name="Culley D."/>
            <person name="Daum C."/>
            <person name="Ezra D."/>
            <person name="Gonzalez J."/>
            <person name="Henrissat B."/>
            <person name="Kuo A."/>
            <person name="Liang C."/>
            <person name="Lipzen A."/>
            <person name="Lutzoni F."/>
            <person name="Magnuson J."/>
            <person name="Mondo S."/>
            <person name="Nolan M."/>
            <person name="Ohm R."/>
            <person name="Pangilinan J."/>
            <person name="Park H.-J."/>
            <person name="Ramirez L."/>
            <person name="Alfaro M."/>
            <person name="Sun H."/>
            <person name="Tritt A."/>
            <person name="Yoshinaga Y."/>
            <person name="Zwiers L.-H."/>
            <person name="Turgeon B."/>
            <person name="Goodwin S."/>
            <person name="Spatafora J."/>
            <person name="Crous P."/>
            <person name="Grigoriev I."/>
        </authorList>
    </citation>
    <scope>NUCLEOTIDE SEQUENCE</scope>
    <source>
        <strain evidence="7">CBS 690.94</strain>
    </source>
</reference>
<comment type="caution">
    <text evidence="7">The sequence shown here is derived from an EMBL/GenBank/DDBJ whole genome shotgun (WGS) entry which is preliminary data.</text>
</comment>
<dbReference type="Pfam" id="PF01565">
    <property type="entry name" value="FAD_binding_4"/>
    <property type="match status" value="1"/>
</dbReference>
<keyword evidence="3" id="KW-0285">Flavoprotein</keyword>
<evidence type="ECO:0000259" key="6">
    <source>
        <dbReference type="PROSITE" id="PS51387"/>
    </source>
</evidence>
<dbReference type="Gene3D" id="3.40.462.20">
    <property type="match status" value="1"/>
</dbReference>
<dbReference type="InterPro" id="IPR006094">
    <property type="entry name" value="Oxid_FAD_bind_N"/>
</dbReference>
<dbReference type="Proteomes" id="UP000799764">
    <property type="component" value="Unassembled WGS sequence"/>
</dbReference>
<evidence type="ECO:0000256" key="3">
    <source>
        <dbReference type="ARBA" id="ARBA00022630"/>
    </source>
</evidence>
<keyword evidence="5" id="KW-0560">Oxidoreductase</keyword>
<keyword evidence="4" id="KW-0274">FAD</keyword>
<evidence type="ECO:0000313" key="7">
    <source>
        <dbReference type="EMBL" id="KAF2449429.1"/>
    </source>
</evidence>
<evidence type="ECO:0000256" key="1">
    <source>
        <dbReference type="ARBA" id="ARBA00001974"/>
    </source>
</evidence>
<name>A0A9P4PV11_9PLEO</name>
<organism evidence="7 8">
    <name type="scientific">Karstenula rhodostoma CBS 690.94</name>
    <dbReference type="NCBI Taxonomy" id="1392251"/>
    <lineage>
        <taxon>Eukaryota</taxon>
        <taxon>Fungi</taxon>
        <taxon>Dikarya</taxon>
        <taxon>Ascomycota</taxon>
        <taxon>Pezizomycotina</taxon>
        <taxon>Dothideomycetes</taxon>
        <taxon>Pleosporomycetidae</taxon>
        <taxon>Pleosporales</taxon>
        <taxon>Massarineae</taxon>
        <taxon>Didymosphaeriaceae</taxon>
        <taxon>Karstenula</taxon>
    </lineage>
</organism>
<evidence type="ECO:0000256" key="4">
    <source>
        <dbReference type="ARBA" id="ARBA00022827"/>
    </source>
</evidence>